<organism evidence="1 2">
    <name type="scientific">Neorhodopirellula lusitana</name>
    <dbReference type="NCBI Taxonomy" id="445327"/>
    <lineage>
        <taxon>Bacteria</taxon>
        <taxon>Pseudomonadati</taxon>
        <taxon>Planctomycetota</taxon>
        <taxon>Planctomycetia</taxon>
        <taxon>Pirellulales</taxon>
        <taxon>Pirellulaceae</taxon>
        <taxon>Neorhodopirellula</taxon>
    </lineage>
</organism>
<gene>
    <name evidence="1" type="ORF">SAMN06265222_1101</name>
</gene>
<evidence type="ECO:0000313" key="1">
    <source>
        <dbReference type="EMBL" id="SMP66486.1"/>
    </source>
</evidence>
<protein>
    <submittedName>
        <fullName evidence="1">Uncharacterized protein</fullName>
    </submittedName>
</protein>
<dbReference type="EMBL" id="FXUG01000010">
    <property type="protein sequence ID" value="SMP66486.1"/>
    <property type="molecule type" value="Genomic_DNA"/>
</dbReference>
<name>A0ABY1QFJ6_9BACT</name>
<reference evidence="1 2" key="1">
    <citation type="submission" date="2017-05" db="EMBL/GenBank/DDBJ databases">
        <authorList>
            <person name="Varghese N."/>
            <person name="Submissions S."/>
        </authorList>
    </citation>
    <scope>NUCLEOTIDE SEQUENCE [LARGE SCALE GENOMIC DNA]</scope>
    <source>
        <strain evidence="1 2">DSM 25457</strain>
    </source>
</reference>
<proteinExistence type="predicted"/>
<keyword evidence="2" id="KW-1185">Reference proteome</keyword>
<accession>A0ABY1QFJ6</accession>
<evidence type="ECO:0000313" key="2">
    <source>
        <dbReference type="Proteomes" id="UP001158067"/>
    </source>
</evidence>
<sequence>MKVSRILDANLNECGAGGPVIDGSLWVLKMTGVFNANKSTLIDGTNKQRHGLLPTCCLLILTRQGGRILYLGIPSVFAR</sequence>
<dbReference type="Proteomes" id="UP001158067">
    <property type="component" value="Unassembled WGS sequence"/>
</dbReference>
<comment type="caution">
    <text evidence="1">The sequence shown here is derived from an EMBL/GenBank/DDBJ whole genome shotgun (WGS) entry which is preliminary data.</text>
</comment>